<evidence type="ECO:0000259" key="5">
    <source>
        <dbReference type="Pfam" id="PF01258"/>
    </source>
</evidence>
<dbReference type="OrthoDB" id="9803742at2"/>
<dbReference type="PANTHER" id="PTHR33823:SF4">
    <property type="entry name" value="GENERAL STRESS PROTEIN 16O"/>
    <property type="match status" value="1"/>
</dbReference>
<dbReference type="GO" id="GO:0008270">
    <property type="term" value="F:zinc ion binding"/>
    <property type="evidence" value="ECO:0007669"/>
    <property type="project" value="UniProtKB-KW"/>
</dbReference>
<evidence type="ECO:0000256" key="2">
    <source>
        <dbReference type="ARBA" id="ARBA00022771"/>
    </source>
</evidence>
<dbReference type="InterPro" id="IPR020458">
    <property type="entry name" value="Znf_DskA_TraR_CS"/>
</dbReference>
<dbReference type="SUPFAM" id="SSF109635">
    <property type="entry name" value="DnaK suppressor protein DksA, alpha-hairpin domain"/>
    <property type="match status" value="1"/>
</dbReference>
<dbReference type="InterPro" id="IPR000962">
    <property type="entry name" value="Znf_DskA_TraR"/>
</dbReference>
<dbReference type="SUPFAM" id="SSF57716">
    <property type="entry name" value="Glucocorticoid receptor-like (DNA-binding domain)"/>
    <property type="match status" value="1"/>
</dbReference>
<name>A0A1L3GDN7_SYNAC</name>
<evidence type="ECO:0000256" key="1">
    <source>
        <dbReference type="ARBA" id="ARBA00022723"/>
    </source>
</evidence>
<dbReference type="KEGG" id="pace:A6070_09975"/>
<accession>A0A1L3GDN7</accession>
<keyword evidence="7" id="KW-1185">Reference proteome</keyword>
<keyword evidence="1" id="KW-0479">Metal-binding</keyword>
<proteinExistence type="predicted"/>
<evidence type="ECO:0000256" key="3">
    <source>
        <dbReference type="ARBA" id="ARBA00022833"/>
    </source>
</evidence>
<keyword evidence="2" id="KW-0863">Zinc-finger</keyword>
<reference evidence="6 7" key="1">
    <citation type="journal article" date="2017" name="Genome Announc.">
        <title>Complete Genome Sequences of Two Acetylene-Fermenting Pelobacter acetylenicus Strains.</title>
        <authorList>
            <person name="Sutton J.M."/>
            <person name="Baesman S.M."/>
            <person name="Fierst J.L."/>
            <person name="Poret-Peterson A.T."/>
            <person name="Oremland R.S."/>
            <person name="Dunlap D.S."/>
            <person name="Akob D.M."/>
        </authorList>
    </citation>
    <scope>NUCLEOTIDE SEQUENCE [LARGE SCALE GENOMIC DNA]</scope>
    <source>
        <strain evidence="6 7">DSM 3247</strain>
    </source>
</reference>
<dbReference type="RefSeq" id="WP_072285631.1">
    <property type="nucleotide sequence ID" value="NZ_CP015455.1"/>
</dbReference>
<sequence length="127" mass="14198">MTQEHTENIRKKLLALREERLDACRRQHADAAALLDNGVADTADQGLTDSLQDYLHLLGDAAREEVLAIDDALQRLRDGSYGSCESCGKAIEHARLDVLPFTRLCLQCQRQAECQKTARAETTRGKF</sequence>
<dbReference type="Gene3D" id="1.20.120.910">
    <property type="entry name" value="DksA, coiled-coil domain"/>
    <property type="match status" value="1"/>
</dbReference>
<dbReference type="PROSITE" id="PS01102">
    <property type="entry name" value="ZF_DKSA_1"/>
    <property type="match status" value="1"/>
</dbReference>
<evidence type="ECO:0000256" key="4">
    <source>
        <dbReference type="PROSITE-ProRule" id="PRU00510"/>
    </source>
</evidence>
<organism evidence="6 7">
    <name type="scientific">Syntrophotalea acetylenica</name>
    <name type="common">Pelobacter acetylenicus</name>
    <dbReference type="NCBI Taxonomy" id="29542"/>
    <lineage>
        <taxon>Bacteria</taxon>
        <taxon>Pseudomonadati</taxon>
        <taxon>Thermodesulfobacteriota</taxon>
        <taxon>Desulfuromonadia</taxon>
        <taxon>Desulfuromonadales</taxon>
        <taxon>Syntrophotaleaceae</taxon>
        <taxon>Syntrophotalea</taxon>
    </lineage>
</organism>
<dbReference type="Proteomes" id="UP000182264">
    <property type="component" value="Chromosome"/>
</dbReference>
<dbReference type="STRING" id="29542.A6070_09975"/>
<evidence type="ECO:0000313" key="6">
    <source>
        <dbReference type="EMBL" id="APG23818.1"/>
    </source>
</evidence>
<dbReference type="PANTHER" id="PTHR33823">
    <property type="entry name" value="RNA POLYMERASE-BINDING TRANSCRIPTION FACTOR DKSA-RELATED"/>
    <property type="match status" value="1"/>
</dbReference>
<evidence type="ECO:0000313" key="7">
    <source>
        <dbReference type="Proteomes" id="UP000182264"/>
    </source>
</evidence>
<feature type="zinc finger region" description="dksA C4-type" evidence="4">
    <location>
        <begin position="84"/>
        <end position="108"/>
    </location>
</feature>
<gene>
    <name evidence="6" type="ORF">A7E75_01360</name>
</gene>
<keyword evidence="3" id="KW-0862">Zinc</keyword>
<dbReference type="InterPro" id="IPR037187">
    <property type="entry name" value="DnaK_N"/>
</dbReference>
<protein>
    <recommendedName>
        <fullName evidence="5">Zinc finger DksA/TraR C4-type domain-containing protein</fullName>
    </recommendedName>
</protein>
<dbReference type="EMBL" id="CP015518">
    <property type="protein sequence ID" value="APG23818.1"/>
    <property type="molecule type" value="Genomic_DNA"/>
</dbReference>
<dbReference type="PROSITE" id="PS51128">
    <property type="entry name" value="ZF_DKSA_2"/>
    <property type="match status" value="1"/>
</dbReference>
<dbReference type="AlphaFoldDB" id="A0A1L3GDN7"/>
<feature type="domain" description="Zinc finger DksA/TraR C4-type" evidence="5">
    <location>
        <begin position="79"/>
        <end position="113"/>
    </location>
</feature>
<dbReference type="Pfam" id="PF01258">
    <property type="entry name" value="zf-dskA_traR"/>
    <property type="match status" value="1"/>
</dbReference>